<comment type="similarity">
    <text evidence="1 16">Belongs to the DNA polymerase type-A family.</text>
</comment>
<name>A0A521CQ60_SACCC</name>
<keyword evidence="7" id="KW-0540">Nuclease</keyword>
<feature type="domain" description="3'-5' exonuclease" evidence="17">
    <location>
        <begin position="332"/>
        <end position="513"/>
    </location>
</feature>
<keyword evidence="5 16" id="KW-0548">Nucleotidyltransferase</keyword>
<evidence type="ECO:0000256" key="12">
    <source>
        <dbReference type="ARBA" id="ARBA00023125"/>
    </source>
</evidence>
<feature type="domain" description="DNA-directed DNA polymerase family A palm" evidence="19">
    <location>
        <begin position="682"/>
        <end position="889"/>
    </location>
</feature>
<evidence type="ECO:0000259" key="18">
    <source>
        <dbReference type="SMART" id="SM00475"/>
    </source>
</evidence>
<dbReference type="GO" id="GO:0008409">
    <property type="term" value="F:5'-3' exonuclease activity"/>
    <property type="evidence" value="ECO:0007669"/>
    <property type="project" value="UniProtKB-UniRule"/>
</dbReference>
<evidence type="ECO:0000256" key="9">
    <source>
        <dbReference type="ARBA" id="ARBA00022801"/>
    </source>
</evidence>
<dbReference type="InterPro" id="IPR002421">
    <property type="entry name" value="5-3_exonuclease"/>
</dbReference>
<keyword evidence="11 16" id="KW-0239">DNA-directed DNA polymerase</keyword>
<dbReference type="SMART" id="SM00474">
    <property type="entry name" value="35EXOc"/>
    <property type="match status" value="1"/>
</dbReference>
<dbReference type="Pfam" id="PF00476">
    <property type="entry name" value="DNA_pol_A"/>
    <property type="match status" value="1"/>
</dbReference>
<evidence type="ECO:0000256" key="2">
    <source>
        <dbReference type="ARBA" id="ARBA00012417"/>
    </source>
</evidence>
<dbReference type="InterPro" id="IPR008918">
    <property type="entry name" value="HhH2"/>
</dbReference>
<dbReference type="EC" id="2.7.7.7" evidence="2 15"/>
<evidence type="ECO:0000256" key="16">
    <source>
        <dbReference type="RuleBase" id="RU004460"/>
    </source>
</evidence>
<dbReference type="CDD" id="cd09898">
    <property type="entry name" value="H3TH_53EXO"/>
    <property type="match status" value="1"/>
</dbReference>
<dbReference type="PANTHER" id="PTHR10133:SF27">
    <property type="entry name" value="DNA POLYMERASE NU"/>
    <property type="match status" value="1"/>
</dbReference>
<dbReference type="SMART" id="SM00279">
    <property type="entry name" value="HhH2"/>
    <property type="match status" value="1"/>
</dbReference>
<dbReference type="SMART" id="SM00475">
    <property type="entry name" value="53EXOc"/>
    <property type="match status" value="1"/>
</dbReference>
<keyword evidence="9 16" id="KW-0378">Hydrolase</keyword>
<evidence type="ECO:0000256" key="14">
    <source>
        <dbReference type="ARBA" id="ARBA00049244"/>
    </source>
</evidence>
<dbReference type="Gene3D" id="3.30.420.10">
    <property type="entry name" value="Ribonuclease H-like superfamily/Ribonuclease H"/>
    <property type="match status" value="1"/>
</dbReference>
<protein>
    <recommendedName>
        <fullName evidence="3 15">DNA polymerase I</fullName>
        <ecNumber evidence="2 15">2.7.7.7</ecNumber>
    </recommendedName>
</protein>
<evidence type="ECO:0000256" key="1">
    <source>
        <dbReference type="ARBA" id="ARBA00007705"/>
    </source>
</evidence>
<dbReference type="InterPro" id="IPR036397">
    <property type="entry name" value="RNaseH_sf"/>
</dbReference>
<dbReference type="Gene3D" id="3.40.50.1010">
    <property type="entry name" value="5'-nuclease"/>
    <property type="match status" value="1"/>
</dbReference>
<dbReference type="FunFam" id="1.10.150.20:FF:000003">
    <property type="entry name" value="DNA polymerase I"/>
    <property type="match status" value="1"/>
</dbReference>
<dbReference type="PROSITE" id="PS00447">
    <property type="entry name" value="DNA_POLYMERASE_A"/>
    <property type="match status" value="1"/>
</dbReference>
<dbReference type="InterPro" id="IPR043502">
    <property type="entry name" value="DNA/RNA_pol_sf"/>
</dbReference>
<dbReference type="GO" id="GO:0008408">
    <property type="term" value="F:3'-5' exonuclease activity"/>
    <property type="evidence" value="ECO:0007669"/>
    <property type="project" value="UniProtKB-UniRule"/>
</dbReference>
<dbReference type="Gene3D" id="1.20.1060.10">
    <property type="entry name" value="Taq DNA Polymerase, Chain T, domain 4"/>
    <property type="match status" value="1"/>
</dbReference>
<dbReference type="FunFam" id="1.10.150.20:FF:000002">
    <property type="entry name" value="DNA polymerase I"/>
    <property type="match status" value="1"/>
</dbReference>
<evidence type="ECO:0000259" key="17">
    <source>
        <dbReference type="SMART" id="SM00474"/>
    </source>
</evidence>
<dbReference type="EMBL" id="FXTB01000003">
    <property type="protein sequence ID" value="SMO61604.1"/>
    <property type="molecule type" value="Genomic_DNA"/>
</dbReference>
<reference evidence="20 21" key="1">
    <citation type="submission" date="2017-05" db="EMBL/GenBank/DDBJ databases">
        <authorList>
            <person name="Varghese N."/>
            <person name="Submissions S."/>
        </authorList>
    </citation>
    <scope>NUCLEOTIDE SEQUENCE [LARGE SCALE GENOMIC DNA]</scope>
    <source>
        <strain evidence="20 21">DSM 27040</strain>
    </source>
</reference>
<dbReference type="SUPFAM" id="SSF47807">
    <property type="entry name" value="5' to 3' exonuclease, C-terminal subdomain"/>
    <property type="match status" value="1"/>
</dbReference>
<dbReference type="Proteomes" id="UP000319040">
    <property type="component" value="Unassembled WGS sequence"/>
</dbReference>
<dbReference type="GO" id="GO:0006302">
    <property type="term" value="P:double-strand break repair"/>
    <property type="evidence" value="ECO:0007669"/>
    <property type="project" value="TreeGrafter"/>
</dbReference>
<evidence type="ECO:0000256" key="8">
    <source>
        <dbReference type="ARBA" id="ARBA00022763"/>
    </source>
</evidence>
<organism evidence="20 21">
    <name type="scientific">Saccharicrinis carchari</name>
    <dbReference type="NCBI Taxonomy" id="1168039"/>
    <lineage>
        <taxon>Bacteria</taxon>
        <taxon>Pseudomonadati</taxon>
        <taxon>Bacteroidota</taxon>
        <taxon>Bacteroidia</taxon>
        <taxon>Marinilabiliales</taxon>
        <taxon>Marinilabiliaceae</taxon>
        <taxon>Saccharicrinis</taxon>
    </lineage>
</organism>
<dbReference type="InterPro" id="IPR020046">
    <property type="entry name" value="5-3_exonucl_a-hlix_arch_N"/>
</dbReference>
<dbReference type="InterPro" id="IPR019760">
    <property type="entry name" value="DNA-dir_DNA_pol_A_CS"/>
</dbReference>
<dbReference type="InterPro" id="IPR036279">
    <property type="entry name" value="5-3_exonuclease_C_sf"/>
</dbReference>
<dbReference type="InterPro" id="IPR002562">
    <property type="entry name" value="3'-5'_exonuclease_dom"/>
</dbReference>
<dbReference type="PRINTS" id="PR00868">
    <property type="entry name" value="DNAPOLI"/>
</dbReference>
<keyword evidence="10 16" id="KW-0269">Exonuclease</keyword>
<comment type="function">
    <text evidence="16">In addition to polymerase activity, this DNA polymerase exhibits 3'-5' and 5'-3' exonuclease activity.</text>
</comment>
<dbReference type="GO" id="GO:0003887">
    <property type="term" value="F:DNA-directed DNA polymerase activity"/>
    <property type="evidence" value="ECO:0007669"/>
    <property type="project" value="UniProtKB-UniRule"/>
</dbReference>
<evidence type="ECO:0000313" key="20">
    <source>
        <dbReference type="EMBL" id="SMO61604.1"/>
    </source>
</evidence>
<dbReference type="CDD" id="cd06139">
    <property type="entry name" value="DNA_polA_I_Ecoli_like_exo"/>
    <property type="match status" value="1"/>
</dbReference>
<keyword evidence="8 16" id="KW-0227">DNA damage</keyword>
<dbReference type="RefSeq" id="WP_142533070.1">
    <property type="nucleotide sequence ID" value="NZ_FXTB01000003.1"/>
</dbReference>
<dbReference type="CDD" id="cd08637">
    <property type="entry name" value="DNA_pol_A_pol_I_C"/>
    <property type="match status" value="1"/>
</dbReference>
<feature type="domain" description="5'-3' exonuclease" evidence="18">
    <location>
        <begin position="5"/>
        <end position="266"/>
    </location>
</feature>
<dbReference type="AlphaFoldDB" id="A0A521CQ60"/>
<keyword evidence="21" id="KW-1185">Reference proteome</keyword>
<dbReference type="Gene3D" id="3.30.70.370">
    <property type="match status" value="1"/>
</dbReference>
<dbReference type="SUPFAM" id="SSF53098">
    <property type="entry name" value="Ribonuclease H-like"/>
    <property type="match status" value="1"/>
</dbReference>
<evidence type="ECO:0000256" key="4">
    <source>
        <dbReference type="ARBA" id="ARBA00022679"/>
    </source>
</evidence>
<dbReference type="PANTHER" id="PTHR10133">
    <property type="entry name" value="DNA POLYMERASE I"/>
    <property type="match status" value="1"/>
</dbReference>
<evidence type="ECO:0000259" key="19">
    <source>
        <dbReference type="SMART" id="SM00482"/>
    </source>
</evidence>
<dbReference type="FunFam" id="1.20.1060.10:FF:000001">
    <property type="entry name" value="DNA polymerase I"/>
    <property type="match status" value="1"/>
</dbReference>
<evidence type="ECO:0000256" key="6">
    <source>
        <dbReference type="ARBA" id="ARBA00022705"/>
    </source>
</evidence>
<dbReference type="NCBIfam" id="TIGR00593">
    <property type="entry name" value="pola"/>
    <property type="match status" value="1"/>
</dbReference>
<dbReference type="Pfam" id="PF02739">
    <property type="entry name" value="5_3_exonuc_N"/>
    <property type="match status" value="1"/>
</dbReference>
<comment type="catalytic activity">
    <reaction evidence="14 16">
        <text>DNA(n) + a 2'-deoxyribonucleoside 5'-triphosphate = DNA(n+1) + diphosphate</text>
        <dbReference type="Rhea" id="RHEA:22508"/>
        <dbReference type="Rhea" id="RHEA-COMP:17339"/>
        <dbReference type="Rhea" id="RHEA-COMP:17340"/>
        <dbReference type="ChEBI" id="CHEBI:33019"/>
        <dbReference type="ChEBI" id="CHEBI:61560"/>
        <dbReference type="ChEBI" id="CHEBI:173112"/>
        <dbReference type="EC" id="2.7.7.7"/>
    </reaction>
</comment>
<dbReference type="GO" id="GO:0003677">
    <property type="term" value="F:DNA binding"/>
    <property type="evidence" value="ECO:0007669"/>
    <property type="project" value="UniProtKB-UniRule"/>
</dbReference>
<dbReference type="InterPro" id="IPR020045">
    <property type="entry name" value="DNA_polI_H3TH"/>
</dbReference>
<evidence type="ECO:0000256" key="13">
    <source>
        <dbReference type="ARBA" id="ARBA00023204"/>
    </source>
</evidence>
<proteinExistence type="inferred from homology"/>
<keyword evidence="6 16" id="KW-0235">DNA replication</keyword>
<keyword evidence="12 16" id="KW-0238">DNA-binding</keyword>
<gene>
    <name evidence="16" type="primary">polA</name>
    <name evidence="20" type="ORF">SAMN06265379_103387</name>
</gene>
<evidence type="ECO:0000256" key="15">
    <source>
        <dbReference type="NCBIfam" id="TIGR00593"/>
    </source>
</evidence>
<evidence type="ECO:0000256" key="7">
    <source>
        <dbReference type="ARBA" id="ARBA00022722"/>
    </source>
</evidence>
<dbReference type="Gene3D" id="1.10.150.20">
    <property type="entry name" value="5' to 3' exonuclease, C-terminal subdomain"/>
    <property type="match status" value="2"/>
</dbReference>
<dbReference type="InterPro" id="IPR001098">
    <property type="entry name" value="DNA-dir_DNA_pol_A_palm_dom"/>
</dbReference>
<evidence type="ECO:0000256" key="5">
    <source>
        <dbReference type="ARBA" id="ARBA00022695"/>
    </source>
</evidence>
<dbReference type="SUPFAM" id="SSF88723">
    <property type="entry name" value="PIN domain-like"/>
    <property type="match status" value="1"/>
</dbReference>
<dbReference type="InterPro" id="IPR002298">
    <property type="entry name" value="DNA_polymerase_A"/>
</dbReference>
<accession>A0A521CQ60</accession>
<dbReference type="CDD" id="cd09859">
    <property type="entry name" value="PIN_53EXO"/>
    <property type="match status" value="1"/>
</dbReference>
<sequence length="925" mass="103949">MSDTKKIFLLDAYALIYRAYYAFIRAPRINSKKLNTSAIYGFTNALLEVLQKEKPSHLAVAFDPAGPTFRHKMYEPYKAQREATPEDIKLAVPYIKRLLEALNIPILEVSGYEADDVIGTISLKAERAGFEVFMMTPDKDYAQLVSDNIKMFKPRSRSGGVDVLGVAEVQEKFAVEKPEQVIDILALMGDASDNIPGCPGIGEKGARDIIKQYKNIPGIYEHINEFKGKRKENLIEFKEQVELSYTLATICREVPIEFNEDDLQVSEADSDKLMPLLEELEFKSLMARFGYESTPVVTAAPAQGDLFTQPQIEQAPVFASSLKTINDTAHAYYLVDNDQAYASLAADLSVQKAYCFDTETTGLDTATAELVGISFSWKKGEAYYVPFPDDRKQAEALVQRFKRVLEEEEIVKIGQNLKYDIQILKNYGVHVKGKIFDTMVAHHLALPGQRNNMDFMAEVHLGYSPIKLESLIGKKGKNQQTLREVDMALAKEYAAEDADITLQLKDFLMSKLKEAGLEELFYKTEMPLLLVLADMEATGVKLDVDELKNFAGKLHQRIEALEKEIFNMAGMEFNIASPKQVGEVLFDHMKIDAKAKKTKSGQYSTGEEVLTKLKGKHEIIDKILDFRGLRKLLNTYVEALPLLVNPKTGRIHTTYNQAMVVTGRLSSTNPNLQNIPIRDEDGREIRKAFIASNEDHLFLSADYSQVELRIMAHLSRDSHMVEAFAKGEDIHAATAAKIFKVDLSDVSDDMRRKAKTANFGIIYGISAFGLAERLNVSRTEAKELIDGYFENFPDVKAYMDKSIEVARDKGYVETIFGRRRNLPDINSRNGVVRGMAERNAINAPIQGTAADIIKMAMVNIQHELRKEGLQSKMILQVHDELNFDVLKSELERVKEIVKTGMENACKLSVPLAVEMGVGSNWHQAH</sequence>
<dbReference type="InterPro" id="IPR029060">
    <property type="entry name" value="PIN-like_dom_sf"/>
</dbReference>
<dbReference type="GO" id="GO:0006261">
    <property type="term" value="P:DNA-templated DNA replication"/>
    <property type="evidence" value="ECO:0007669"/>
    <property type="project" value="UniProtKB-UniRule"/>
</dbReference>
<keyword evidence="4 16" id="KW-0808">Transferase</keyword>
<evidence type="ECO:0000256" key="3">
    <source>
        <dbReference type="ARBA" id="ARBA00020311"/>
    </source>
</evidence>
<dbReference type="Pfam" id="PF01367">
    <property type="entry name" value="5_3_exonuc"/>
    <property type="match status" value="1"/>
</dbReference>
<dbReference type="OrthoDB" id="9806424at2"/>
<keyword evidence="13 16" id="KW-0234">DNA repair</keyword>
<evidence type="ECO:0000256" key="10">
    <source>
        <dbReference type="ARBA" id="ARBA00022839"/>
    </source>
</evidence>
<dbReference type="Pfam" id="PF01612">
    <property type="entry name" value="DNA_pol_A_exo1"/>
    <property type="match status" value="1"/>
</dbReference>
<dbReference type="InterPro" id="IPR018320">
    <property type="entry name" value="DNA_polymerase_1"/>
</dbReference>
<dbReference type="NCBIfam" id="NF004397">
    <property type="entry name" value="PRK05755.1"/>
    <property type="match status" value="1"/>
</dbReference>
<dbReference type="InterPro" id="IPR012337">
    <property type="entry name" value="RNaseH-like_sf"/>
</dbReference>
<evidence type="ECO:0000313" key="21">
    <source>
        <dbReference type="Proteomes" id="UP000319040"/>
    </source>
</evidence>
<dbReference type="SMART" id="SM00482">
    <property type="entry name" value="POLAc"/>
    <property type="match status" value="1"/>
</dbReference>
<dbReference type="SUPFAM" id="SSF56672">
    <property type="entry name" value="DNA/RNA polymerases"/>
    <property type="match status" value="1"/>
</dbReference>
<evidence type="ECO:0000256" key="11">
    <source>
        <dbReference type="ARBA" id="ARBA00022932"/>
    </source>
</evidence>